<comment type="caution">
    <text evidence="1">The sequence shown here is derived from an EMBL/GenBank/DDBJ whole genome shotgun (WGS) entry which is preliminary data.</text>
</comment>
<protein>
    <submittedName>
        <fullName evidence="1">Uncharacterized protein</fullName>
    </submittedName>
</protein>
<proteinExistence type="predicted"/>
<organism evidence="1 2">
    <name type="scientific">Halospeciosus flavus</name>
    <dbReference type="NCBI Taxonomy" id="3032283"/>
    <lineage>
        <taxon>Archaea</taxon>
        <taxon>Methanobacteriati</taxon>
        <taxon>Methanobacteriota</taxon>
        <taxon>Stenosarchaea group</taxon>
        <taxon>Halobacteria</taxon>
        <taxon>Halobacteriales</taxon>
        <taxon>Halobacteriaceae</taxon>
        <taxon>Halospeciosus</taxon>
    </lineage>
</organism>
<dbReference type="RefSeq" id="WP_382216256.1">
    <property type="nucleotide sequence ID" value="NZ_JBHTAR010000001.1"/>
</dbReference>
<dbReference type="EMBL" id="JBHTAR010000001">
    <property type="protein sequence ID" value="MFC7197956.1"/>
    <property type="molecule type" value="Genomic_DNA"/>
</dbReference>
<evidence type="ECO:0000313" key="1">
    <source>
        <dbReference type="EMBL" id="MFC7197956.1"/>
    </source>
</evidence>
<sequence>MAVRVATAQSWFGNGPEPERVQRLYYPNYIAYTTVTIPRRFAGDRVEKFLGGVDGMTARSGAIDVDLPERERHRVDDESVLEPDVDDDRVYDEWRDWVFEYVNRKFRPLSKPEFDLDDVELVYTPYWVVEFEDSTYAVNGLTKAADPIRTNQPIDEQYRRIR</sequence>
<reference evidence="1 2" key="1">
    <citation type="journal article" date="2019" name="Int. J. Syst. Evol. Microbiol.">
        <title>The Global Catalogue of Microorganisms (GCM) 10K type strain sequencing project: providing services to taxonomists for standard genome sequencing and annotation.</title>
        <authorList>
            <consortium name="The Broad Institute Genomics Platform"/>
            <consortium name="The Broad Institute Genome Sequencing Center for Infectious Disease"/>
            <person name="Wu L."/>
            <person name="Ma J."/>
        </authorList>
    </citation>
    <scope>NUCLEOTIDE SEQUENCE [LARGE SCALE GENOMIC DNA]</scope>
    <source>
        <strain evidence="1 2">XZGYJ-43</strain>
    </source>
</reference>
<name>A0ABD5YZK4_9EURY</name>
<accession>A0ABD5YZK4</accession>
<keyword evidence="2" id="KW-1185">Reference proteome</keyword>
<gene>
    <name evidence="1" type="ORF">ACFQJ9_00280</name>
</gene>
<dbReference type="Proteomes" id="UP001596447">
    <property type="component" value="Unassembled WGS sequence"/>
</dbReference>
<dbReference type="AlphaFoldDB" id="A0ABD5YZK4"/>
<evidence type="ECO:0000313" key="2">
    <source>
        <dbReference type="Proteomes" id="UP001596447"/>
    </source>
</evidence>